<dbReference type="Gene3D" id="1.50.10.10">
    <property type="match status" value="1"/>
</dbReference>
<dbReference type="InterPro" id="IPR008928">
    <property type="entry name" value="6-hairpin_glycosidase_sf"/>
</dbReference>
<sequence>MPRATRGRYRPISDYGIVGDTRSTALIAPDGSVDWLCWPRHDSPALFLRILDDLRGGLCTLEGGPGQGEPRPAGRRYLPGTNILETRLAMAGGEAVLTDFMPLHPVPFLPAEGPDGEAEGRLIRLLRCASGTVSGWFRIRPAFDYGRLQAGAQADAGGILFTAGGHRLHAAGSAPPEQRGNEAWIPFALRQGEEAFLVLTPGLAAGQPSAPAEGVAHRLARTRRYWEEWSARCRCHGPYREVVLRSALCLKLLCDASSGAMIAAATAGLPGVQGGGGDGRLACLRDASATASAFAELGYGREAAEFLRFLRAATGDSRPLPRYAIGGHGGAGEVLAHLEGHRGSGPVRIGEVHQDRWQHGTHGELLFLLHLQAGRAGRVPQGLGRRPEQWMRALAERALASRHEPDHGFWALDGPPLHHLHSRAMLWRALDTAARCARALGQDEAAVAGWNEVAAGVREEYHRRGWSIRRGAFAMAYGSDRLDAALLRAVLHGAFEPQDPRIAATLEVILRELAEGDLMRPHDADEGLPEREGAFVAASFWLAGCLALSGRTRAARALFERLLGRANDLGLYAEGFAFGTGDFLGNFPCAPVQAAVVNQALRLEAGIGRFGLRD</sequence>
<reference evidence="3 4" key="1">
    <citation type="journal article" date="2015" name="Int. J. Syst. Evol. Microbiol.">
        <title>Roseomonas oryzae sp. nov., isolated from paddy rhizosphere soil.</title>
        <authorList>
            <person name="Ramaprasad E.V."/>
            <person name="Sasikala Ch."/>
            <person name="Ramana Ch.V."/>
        </authorList>
    </citation>
    <scope>NUCLEOTIDE SEQUENCE [LARGE SCALE GENOMIC DNA]</scope>
    <source>
        <strain evidence="3 4">KCTC 42542</strain>
    </source>
</reference>
<accession>A0A5B2TE24</accession>
<dbReference type="AlphaFoldDB" id="A0A5B2TE24"/>
<dbReference type="EMBL" id="VUKA01000006">
    <property type="protein sequence ID" value="KAA2212756.1"/>
    <property type="molecule type" value="Genomic_DNA"/>
</dbReference>
<keyword evidence="3" id="KW-0378">Hydrolase</keyword>
<dbReference type="OrthoDB" id="3902805at2"/>
<dbReference type="GO" id="GO:0004553">
    <property type="term" value="F:hydrolase activity, hydrolyzing O-glycosyl compounds"/>
    <property type="evidence" value="ECO:0007669"/>
    <property type="project" value="TreeGrafter"/>
</dbReference>
<evidence type="ECO:0000259" key="2">
    <source>
        <dbReference type="Pfam" id="PF19291"/>
    </source>
</evidence>
<name>A0A5B2TE24_9PROT</name>
<dbReference type="PANTHER" id="PTHR31616:SF0">
    <property type="entry name" value="GLUCAN 1,4-ALPHA-GLUCOSIDASE"/>
    <property type="match status" value="1"/>
</dbReference>
<feature type="domain" description="GH15-like" evidence="1">
    <location>
        <begin position="237"/>
        <end position="597"/>
    </location>
</feature>
<organism evidence="3 4">
    <name type="scientific">Teichococcus oryzae</name>
    <dbReference type="NCBI Taxonomy" id="1608942"/>
    <lineage>
        <taxon>Bacteria</taxon>
        <taxon>Pseudomonadati</taxon>
        <taxon>Pseudomonadota</taxon>
        <taxon>Alphaproteobacteria</taxon>
        <taxon>Acetobacterales</taxon>
        <taxon>Roseomonadaceae</taxon>
        <taxon>Roseomonas</taxon>
    </lineage>
</organism>
<proteinExistence type="predicted"/>
<keyword evidence="4" id="KW-1185">Reference proteome</keyword>
<dbReference type="RefSeq" id="WP_149812784.1">
    <property type="nucleotide sequence ID" value="NZ_VUKA01000006.1"/>
</dbReference>
<dbReference type="Pfam" id="PF00723">
    <property type="entry name" value="Glyco_hydro_15"/>
    <property type="match status" value="1"/>
</dbReference>
<gene>
    <name evidence="3" type="ORF">F0Q34_13705</name>
</gene>
<dbReference type="GO" id="GO:0005975">
    <property type="term" value="P:carbohydrate metabolic process"/>
    <property type="evidence" value="ECO:0007669"/>
    <property type="project" value="InterPro"/>
</dbReference>
<dbReference type="InterPro" id="IPR012341">
    <property type="entry name" value="6hp_glycosidase-like_sf"/>
</dbReference>
<dbReference type="SUPFAM" id="SSF48208">
    <property type="entry name" value="Six-hairpin glycosidases"/>
    <property type="match status" value="1"/>
</dbReference>
<dbReference type="InterPro" id="IPR045582">
    <property type="entry name" value="Trehalase-like_N"/>
</dbReference>
<dbReference type="Proteomes" id="UP000322110">
    <property type="component" value="Unassembled WGS sequence"/>
</dbReference>
<evidence type="ECO:0000313" key="4">
    <source>
        <dbReference type="Proteomes" id="UP000322110"/>
    </source>
</evidence>
<evidence type="ECO:0000259" key="1">
    <source>
        <dbReference type="Pfam" id="PF00723"/>
    </source>
</evidence>
<dbReference type="PANTHER" id="PTHR31616">
    <property type="entry name" value="TREHALASE"/>
    <property type="match status" value="1"/>
</dbReference>
<feature type="domain" description="Trehalase-like N-terminal" evidence="2">
    <location>
        <begin position="10"/>
        <end position="159"/>
    </location>
</feature>
<evidence type="ECO:0000313" key="3">
    <source>
        <dbReference type="EMBL" id="KAA2212756.1"/>
    </source>
</evidence>
<dbReference type="Pfam" id="PF19291">
    <property type="entry name" value="TREH_N"/>
    <property type="match status" value="1"/>
</dbReference>
<protein>
    <submittedName>
        <fullName evidence="3">Glycoside hydrolase family 15 protein</fullName>
    </submittedName>
</protein>
<dbReference type="InterPro" id="IPR011613">
    <property type="entry name" value="GH15-like"/>
</dbReference>
<comment type="caution">
    <text evidence="3">The sequence shown here is derived from an EMBL/GenBank/DDBJ whole genome shotgun (WGS) entry which is preliminary data.</text>
</comment>